<dbReference type="SUPFAM" id="SSF51556">
    <property type="entry name" value="Metallo-dependent hydrolases"/>
    <property type="match status" value="1"/>
</dbReference>
<dbReference type="PANTHER" id="PTHR21240">
    <property type="entry name" value="2-AMINO-3-CARBOXYLMUCONATE-6-SEMIALDEHYDE DECARBOXYLASE"/>
    <property type="match status" value="1"/>
</dbReference>
<evidence type="ECO:0000313" key="3">
    <source>
        <dbReference type="EMBL" id="SDW08751.1"/>
    </source>
</evidence>
<dbReference type="Proteomes" id="UP000243778">
    <property type="component" value="Unassembled WGS sequence"/>
</dbReference>
<sequence>MKRRNFVIGTGVLAGASCLALGGRGPSSDEAARSVQLATPVAAKRERAGDLVDVHHQVVPAFLEDSLATASPGGRPVRWSEADSLAAMDQCGIATAILSLPAPGVWRGEPQAAAQQARRANEFVAELGQRHPGRYGSFAALPLPATEQACAEAIHALDTLKSDGVMLLASNDGRFLGDPRFDELMAELDARQATVFVQANLHPGSQSLALEVPGVMLELVCDITRAAVNLILAGTLERYPRIRWILANGGGFLPYAAWRVSLANALPEFQDKVPLGVMTYLQRFYFDTTLAAGAPSMAVLRELVAPSQVLFGSGLPMLAHASVQRELQALATSPLWSQADYSAIARGNSLRLFSRYARADETVVAAPVHASENTLQWLRRTAIKPLSAAAQRLKD</sequence>
<dbReference type="PANTHER" id="PTHR21240:SF28">
    <property type="entry name" value="ISO-OROTATE DECARBOXYLASE (EUROFUNG)"/>
    <property type="match status" value="1"/>
</dbReference>
<keyword evidence="4" id="KW-1185">Reference proteome</keyword>
<dbReference type="RefSeq" id="WP_090223689.1">
    <property type="nucleotide sequence ID" value="NZ_FNNU01000001.1"/>
</dbReference>
<dbReference type="GO" id="GO:0016831">
    <property type="term" value="F:carboxy-lyase activity"/>
    <property type="evidence" value="ECO:0007669"/>
    <property type="project" value="InterPro"/>
</dbReference>
<evidence type="ECO:0000256" key="1">
    <source>
        <dbReference type="ARBA" id="ARBA00023239"/>
    </source>
</evidence>
<name>A0A1H2QNP7_9PSED</name>
<proteinExistence type="predicted"/>
<dbReference type="AlphaFoldDB" id="A0A1H2QNP7"/>
<dbReference type="InterPro" id="IPR006680">
    <property type="entry name" value="Amidohydro-rel"/>
</dbReference>
<dbReference type="InterPro" id="IPR032465">
    <property type="entry name" value="ACMSD"/>
</dbReference>
<dbReference type="OrthoDB" id="149172at2"/>
<dbReference type="InterPro" id="IPR032466">
    <property type="entry name" value="Metal_Hydrolase"/>
</dbReference>
<dbReference type="GO" id="GO:0019748">
    <property type="term" value="P:secondary metabolic process"/>
    <property type="evidence" value="ECO:0007669"/>
    <property type="project" value="TreeGrafter"/>
</dbReference>
<protein>
    <submittedName>
        <fullName evidence="3">Predicted metal-dependent hydrolase, TIM-barrel fold</fullName>
    </submittedName>
</protein>
<dbReference type="EMBL" id="FNNU01000001">
    <property type="protein sequence ID" value="SDW08751.1"/>
    <property type="molecule type" value="Genomic_DNA"/>
</dbReference>
<dbReference type="GO" id="GO:0005737">
    <property type="term" value="C:cytoplasm"/>
    <property type="evidence" value="ECO:0007669"/>
    <property type="project" value="TreeGrafter"/>
</dbReference>
<gene>
    <name evidence="3" type="ORF">SAMN05216287_0107</name>
</gene>
<keyword evidence="1" id="KW-0456">Lyase</keyword>
<accession>A0A1H2QNP7</accession>
<dbReference type="GO" id="GO:0016787">
    <property type="term" value="F:hydrolase activity"/>
    <property type="evidence" value="ECO:0007669"/>
    <property type="project" value="UniProtKB-KW"/>
</dbReference>
<dbReference type="PROSITE" id="PS51257">
    <property type="entry name" value="PROKAR_LIPOPROTEIN"/>
    <property type="match status" value="1"/>
</dbReference>
<dbReference type="STRING" id="1007099.SAMN05216287_0107"/>
<evidence type="ECO:0000313" key="4">
    <source>
        <dbReference type="Proteomes" id="UP000243778"/>
    </source>
</evidence>
<dbReference type="Pfam" id="PF04909">
    <property type="entry name" value="Amidohydro_2"/>
    <property type="match status" value="1"/>
</dbReference>
<reference evidence="4" key="1">
    <citation type="submission" date="2016-10" db="EMBL/GenBank/DDBJ databases">
        <authorList>
            <person name="Varghese N."/>
            <person name="Submissions S."/>
        </authorList>
    </citation>
    <scope>NUCLEOTIDE SEQUENCE [LARGE SCALE GENOMIC DNA]</scope>
    <source>
        <strain evidence="4">NRRL B-59562</strain>
    </source>
</reference>
<evidence type="ECO:0000259" key="2">
    <source>
        <dbReference type="Pfam" id="PF04909"/>
    </source>
</evidence>
<organism evidence="3 4">
    <name type="scientific">Pseudomonas kuykendallii</name>
    <dbReference type="NCBI Taxonomy" id="1007099"/>
    <lineage>
        <taxon>Bacteria</taxon>
        <taxon>Pseudomonadati</taxon>
        <taxon>Pseudomonadota</taxon>
        <taxon>Gammaproteobacteria</taxon>
        <taxon>Pseudomonadales</taxon>
        <taxon>Pseudomonadaceae</taxon>
        <taxon>Pseudomonas</taxon>
    </lineage>
</organism>
<feature type="domain" description="Amidohydrolase-related" evidence="2">
    <location>
        <begin position="52"/>
        <end position="354"/>
    </location>
</feature>
<keyword evidence="3" id="KW-0378">Hydrolase</keyword>
<dbReference type="Gene3D" id="3.20.20.140">
    <property type="entry name" value="Metal-dependent hydrolases"/>
    <property type="match status" value="1"/>
</dbReference>